<reference evidence="4" key="2">
    <citation type="submission" date="2025-08" db="UniProtKB">
        <authorList>
            <consortium name="Ensembl"/>
        </authorList>
    </citation>
    <scope>IDENTIFICATION</scope>
</reference>
<reference evidence="4" key="1">
    <citation type="submission" date="2015-11" db="EMBL/GenBank/DDBJ databases">
        <authorList>
            <consortium name="International Coturnix japonica Genome Analysis Consortium"/>
            <person name="Warren W."/>
            <person name="Burt D.W."/>
            <person name="Antin P.B."/>
            <person name="Lanford R."/>
            <person name="Gros J."/>
            <person name="Wilson R.K."/>
        </authorList>
    </citation>
    <scope>NUCLEOTIDE SEQUENCE [LARGE SCALE GENOMIC DNA]</scope>
</reference>
<dbReference type="Ensembl" id="ENSCJPT00005026643.1">
    <property type="protein sequence ID" value="ENSCJPP00005019204.1"/>
    <property type="gene ID" value="ENSCJPG00005015609.1"/>
</dbReference>
<sequence length="196" mass="22403">MDSISVTNTKFCFDVFNEMKVHHVNENIFFSPLSIFTALAMVYLGARGNTESQMKKCGSSEYIHNLFKKLLSEITRSNATYSLEIADKLYVDKTFTEYLNCARKFYTGGVEEVNFKTAAEEARQLINSWVEKETNGQIKDLLVSSSIDFGTVMVFINTIYFKGIWKTAFNTKDTREMPFNMTKVGTWQTCANDVSE</sequence>
<dbReference type="InterPro" id="IPR042178">
    <property type="entry name" value="Serpin_sf_1"/>
</dbReference>
<reference evidence="4" key="3">
    <citation type="submission" date="2025-09" db="UniProtKB">
        <authorList>
            <consortium name="Ensembl"/>
        </authorList>
    </citation>
    <scope>IDENTIFICATION</scope>
</reference>
<dbReference type="GO" id="GO:0005615">
    <property type="term" value="C:extracellular space"/>
    <property type="evidence" value="ECO:0007669"/>
    <property type="project" value="InterPro"/>
</dbReference>
<comment type="similarity">
    <text evidence="1">Belongs to the serpin family. Ov-serpin subfamily.</text>
</comment>
<name>A0A8C2TZD6_COTJA</name>
<dbReference type="InterPro" id="IPR036186">
    <property type="entry name" value="Serpin_sf"/>
</dbReference>
<evidence type="ECO:0000259" key="3">
    <source>
        <dbReference type="SMART" id="SM00093"/>
    </source>
</evidence>
<keyword evidence="5" id="KW-1185">Reference proteome</keyword>
<dbReference type="InterPro" id="IPR023796">
    <property type="entry name" value="Serpin_dom"/>
</dbReference>
<dbReference type="SUPFAM" id="SSF56574">
    <property type="entry name" value="Serpins"/>
    <property type="match status" value="1"/>
</dbReference>
<dbReference type="Proteomes" id="UP000694412">
    <property type="component" value="Chromosome 2"/>
</dbReference>
<feature type="domain" description="Serpin" evidence="3">
    <location>
        <begin position="13"/>
        <end position="196"/>
    </location>
</feature>
<keyword evidence="2" id="KW-1133">Transmembrane helix</keyword>
<dbReference type="AlphaFoldDB" id="A0A8C2TZD6"/>
<dbReference type="GeneTree" id="ENSGT00940000154520"/>
<dbReference type="PANTHER" id="PTHR11461">
    <property type="entry name" value="SERINE PROTEASE INHIBITOR, SERPIN"/>
    <property type="match status" value="1"/>
</dbReference>
<proteinExistence type="inferred from homology"/>
<accession>A0A8C2TZD6</accession>
<keyword evidence="2" id="KW-0472">Membrane</keyword>
<dbReference type="SMART" id="SM00093">
    <property type="entry name" value="SERPIN"/>
    <property type="match status" value="1"/>
</dbReference>
<feature type="transmembrane region" description="Helical" evidence="2">
    <location>
        <begin position="28"/>
        <end position="46"/>
    </location>
</feature>
<protein>
    <submittedName>
        <fullName evidence="4">Ovalbumin-related protein Y</fullName>
    </submittedName>
</protein>
<dbReference type="InterPro" id="IPR000215">
    <property type="entry name" value="Serpin_fam"/>
</dbReference>
<evidence type="ECO:0000313" key="5">
    <source>
        <dbReference type="Proteomes" id="UP000694412"/>
    </source>
</evidence>
<dbReference type="PANTHER" id="PTHR11461:SF186">
    <property type="entry name" value="SERPIN B4"/>
    <property type="match status" value="1"/>
</dbReference>
<gene>
    <name evidence="4" type="primary">LOC107309568</name>
</gene>
<evidence type="ECO:0000256" key="1">
    <source>
        <dbReference type="ARBA" id="ARBA00006426"/>
    </source>
</evidence>
<dbReference type="Pfam" id="PF00079">
    <property type="entry name" value="Serpin"/>
    <property type="match status" value="1"/>
</dbReference>
<organism evidence="4 5">
    <name type="scientific">Coturnix japonica</name>
    <name type="common">Japanese quail</name>
    <name type="synonym">Coturnix coturnix japonica</name>
    <dbReference type="NCBI Taxonomy" id="93934"/>
    <lineage>
        <taxon>Eukaryota</taxon>
        <taxon>Metazoa</taxon>
        <taxon>Chordata</taxon>
        <taxon>Craniata</taxon>
        <taxon>Vertebrata</taxon>
        <taxon>Euteleostomi</taxon>
        <taxon>Archelosauria</taxon>
        <taxon>Archosauria</taxon>
        <taxon>Dinosauria</taxon>
        <taxon>Saurischia</taxon>
        <taxon>Theropoda</taxon>
        <taxon>Coelurosauria</taxon>
        <taxon>Aves</taxon>
        <taxon>Neognathae</taxon>
        <taxon>Galloanserae</taxon>
        <taxon>Galliformes</taxon>
        <taxon>Phasianidae</taxon>
        <taxon>Perdicinae</taxon>
        <taxon>Coturnix</taxon>
    </lineage>
</organism>
<evidence type="ECO:0000256" key="2">
    <source>
        <dbReference type="SAM" id="Phobius"/>
    </source>
</evidence>
<evidence type="ECO:0000313" key="4">
    <source>
        <dbReference type="Ensembl" id="ENSCJPP00005019204.1"/>
    </source>
</evidence>
<dbReference type="GO" id="GO:0004867">
    <property type="term" value="F:serine-type endopeptidase inhibitor activity"/>
    <property type="evidence" value="ECO:0007669"/>
    <property type="project" value="InterPro"/>
</dbReference>
<keyword evidence="2" id="KW-0812">Transmembrane</keyword>
<dbReference type="Gene3D" id="3.30.497.10">
    <property type="entry name" value="Antithrombin, subunit I, domain 2"/>
    <property type="match status" value="1"/>
</dbReference>